<feature type="transmembrane region" description="Helical" evidence="9">
    <location>
        <begin position="132"/>
        <end position="162"/>
    </location>
</feature>
<evidence type="ECO:0000313" key="11">
    <source>
        <dbReference type="Proteomes" id="UP000249061"/>
    </source>
</evidence>
<keyword evidence="5 9" id="KW-1133">Transmembrane helix</keyword>
<sequence>MGEGARRRQGAGQRGHRGCGEGTRAMKRWGVPLLYVLAVLLALHAWRIKTGIDLQVYLRAGARVLAGEEIYVAAEPSPYKYAPSTAAVFAPLSLLPLRAAQLLWLLASALAFVRFVQVSAHARGLGAWWQSLVVLVLCSPYLSQVFFLGQADALLVLLMGLSELEAKRRPMRSGVLWAIVVAFKLPFMLFAIPALMFREWRRLAGLVLGAALVALVGVIAFGFSGFIHELFAWRALLQASTGVSLVATDNQSLTGILWKLGLQSQVLLIALSLALLALGCWTRDRLHLSAVTFFFAAFLSPLGWLSNLVVIAPMAAALLASRQAPSSRAGLALLALALLVNFDILGRERFEAALHLRVFGWLTLGAALCLIATHRRRQSAA</sequence>
<feature type="region of interest" description="Disordered" evidence="8">
    <location>
        <begin position="1"/>
        <end position="20"/>
    </location>
</feature>
<evidence type="ECO:0000256" key="9">
    <source>
        <dbReference type="SAM" id="Phobius"/>
    </source>
</evidence>
<feature type="transmembrane region" description="Helical" evidence="9">
    <location>
        <begin position="203"/>
        <end position="227"/>
    </location>
</feature>
<reference evidence="10 11" key="1">
    <citation type="submission" date="2017-08" db="EMBL/GenBank/DDBJ databases">
        <title>Infants hospitalized years apart are colonized by the same room-sourced microbial strains.</title>
        <authorList>
            <person name="Brooks B."/>
            <person name="Olm M.R."/>
            <person name="Firek B.A."/>
            <person name="Baker R."/>
            <person name="Thomas B.C."/>
            <person name="Morowitz M.J."/>
            <person name="Banfield J.F."/>
        </authorList>
    </citation>
    <scope>NUCLEOTIDE SEQUENCE [LARGE SCALE GENOMIC DNA]</scope>
    <source>
        <strain evidence="10">S2_003_000_R2_14</strain>
    </source>
</reference>
<keyword evidence="6 9" id="KW-0472">Membrane</keyword>
<feature type="transmembrane region" description="Helical" evidence="9">
    <location>
        <begin position="293"/>
        <end position="320"/>
    </location>
</feature>
<keyword evidence="4 9" id="KW-0812">Transmembrane</keyword>
<evidence type="ECO:0000256" key="8">
    <source>
        <dbReference type="SAM" id="MobiDB-lite"/>
    </source>
</evidence>
<keyword evidence="3" id="KW-0808">Transferase</keyword>
<dbReference type="Pfam" id="PF09594">
    <property type="entry name" value="GT87"/>
    <property type="match status" value="1"/>
</dbReference>
<evidence type="ECO:0000256" key="7">
    <source>
        <dbReference type="ARBA" id="ARBA00024033"/>
    </source>
</evidence>
<name>A0A2W5TV77_9BACT</name>
<feature type="transmembrane region" description="Helical" evidence="9">
    <location>
        <begin position="174"/>
        <end position="196"/>
    </location>
</feature>
<evidence type="ECO:0000256" key="1">
    <source>
        <dbReference type="ARBA" id="ARBA00004651"/>
    </source>
</evidence>
<evidence type="ECO:0000256" key="4">
    <source>
        <dbReference type="ARBA" id="ARBA00022692"/>
    </source>
</evidence>
<organism evidence="10 11">
    <name type="scientific">Archangium gephyra</name>
    <dbReference type="NCBI Taxonomy" id="48"/>
    <lineage>
        <taxon>Bacteria</taxon>
        <taxon>Pseudomonadati</taxon>
        <taxon>Myxococcota</taxon>
        <taxon>Myxococcia</taxon>
        <taxon>Myxococcales</taxon>
        <taxon>Cystobacterineae</taxon>
        <taxon>Archangiaceae</taxon>
        <taxon>Archangium</taxon>
    </lineage>
</organism>
<evidence type="ECO:0000256" key="5">
    <source>
        <dbReference type="ARBA" id="ARBA00022989"/>
    </source>
</evidence>
<evidence type="ECO:0000256" key="6">
    <source>
        <dbReference type="ARBA" id="ARBA00023136"/>
    </source>
</evidence>
<feature type="transmembrane region" description="Helical" evidence="9">
    <location>
        <begin position="102"/>
        <end position="120"/>
    </location>
</feature>
<feature type="transmembrane region" description="Helical" evidence="9">
    <location>
        <begin position="29"/>
        <end position="48"/>
    </location>
</feature>
<dbReference type="GO" id="GO:0005886">
    <property type="term" value="C:plasma membrane"/>
    <property type="evidence" value="ECO:0007669"/>
    <property type="project" value="UniProtKB-SubCell"/>
</dbReference>
<dbReference type="EMBL" id="QFQP01000001">
    <property type="protein sequence ID" value="PZR18392.1"/>
    <property type="molecule type" value="Genomic_DNA"/>
</dbReference>
<accession>A0A2W5TV77</accession>
<feature type="transmembrane region" description="Helical" evidence="9">
    <location>
        <begin position="358"/>
        <end position="375"/>
    </location>
</feature>
<evidence type="ECO:0008006" key="12">
    <source>
        <dbReference type="Google" id="ProtNLM"/>
    </source>
</evidence>
<dbReference type="InterPro" id="IPR018584">
    <property type="entry name" value="GT87"/>
</dbReference>
<dbReference type="Proteomes" id="UP000249061">
    <property type="component" value="Unassembled WGS sequence"/>
</dbReference>
<feature type="transmembrane region" description="Helical" evidence="9">
    <location>
        <begin position="262"/>
        <end position="281"/>
    </location>
</feature>
<evidence type="ECO:0000313" key="10">
    <source>
        <dbReference type="EMBL" id="PZR18392.1"/>
    </source>
</evidence>
<keyword evidence="2" id="KW-1003">Cell membrane</keyword>
<gene>
    <name evidence="10" type="ORF">DI536_00480</name>
</gene>
<comment type="similarity">
    <text evidence="7">Belongs to the glycosyltransferase 87 family.</text>
</comment>
<comment type="caution">
    <text evidence="10">The sequence shown here is derived from an EMBL/GenBank/DDBJ whole genome shotgun (WGS) entry which is preliminary data.</text>
</comment>
<proteinExistence type="inferred from homology"/>
<evidence type="ECO:0000256" key="3">
    <source>
        <dbReference type="ARBA" id="ARBA00022679"/>
    </source>
</evidence>
<evidence type="ECO:0000256" key="2">
    <source>
        <dbReference type="ARBA" id="ARBA00022475"/>
    </source>
</evidence>
<comment type="subcellular location">
    <subcellularLocation>
        <location evidence="1">Cell membrane</location>
        <topology evidence="1">Multi-pass membrane protein</topology>
    </subcellularLocation>
</comment>
<protein>
    <recommendedName>
        <fullName evidence="12">DUF2029 domain-containing protein</fullName>
    </recommendedName>
</protein>
<dbReference type="GO" id="GO:0016758">
    <property type="term" value="F:hexosyltransferase activity"/>
    <property type="evidence" value="ECO:0007669"/>
    <property type="project" value="InterPro"/>
</dbReference>
<dbReference type="AlphaFoldDB" id="A0A2W5TV77"/>